<dbReference type="SUPFAM" id="SSF46785">
    <property type="entry name" value="Winged helix' DNA-binding domain"/>
    <property type="match status" value="1"/>
</dbReference>
<dbReference type="PRINTS" id="PR00039">
    <property type="entry name" value="HTHLYSR"/>
</dbReference>
<dbReference type="InterPro" id="IPR058163">
    <property type="entry name" value="LysR-type_TF_proteobact-type"/>
</dbReference>
<reference evidence="6 7" key="1">
    <citation type="submission" date="2018-05" db="EMBL/GenBank/DDBJ databases">
        <title>Genomic Encyclopedia of Type Strains, Phase IV (KMG-IV): sequencing the most valuable type-strain genomes for metagenomic binning, comparative biology and taxonomic classification.</title>
        <authorList>
            <person name="Goeker M."/>
        </authorList>
    </citation>
    <scope>NUCLEOTIDE SEQUENCE [LARGE SCALE GENOMIC DNA]</scope>
    <source>
        <strain evidence="6 7">DSM 23606</strain>
    </source>
</reference>
<dbReference type="Proteomes" id="UP000246569">
    <property type="component" value="Unassembled WGS sequence"/>
</dbReference>
<dbReference type="Pfam" id="PF03466">
    <property type="entry name" value="LysR_substrate"/>
    <property type="match status" value="1"/>
</dbReference>
<evidence type="ECO:0000256" key="3">
    <source>
        <dbReference type="ARBA" id="ARBA00023125"/>
    </source>
</evidence>
<keyword evidence="4" id="KW-0804">Transcription</keyword>
<dbReference type="FunFam" id="1.10.10.10:FF:000001">
    <property type="entry name" value="LysR family transcriptional regulator"/>
    <property type="match status" value="1"/>
</dbReference>
<dbReference type="EMBL" id="QGTJ01000014">
    <property type="protein sequence ID" value="PWV58714.1"/>
    <property type="molecule type" value="Genomic_DNA"/>
</dbReference>
<dbReference type="InterPro" id="IPR036388">
    <property type="entry name" value="WH-like_DNA-bd_sf"/>
</dbReference>
<comment type="similarity">
    <text evidence="1">Belongs to the LysR transcriptional regulatory family.</text>
</comment>
<evidence type="ECO:0000259" key="5">
    <source>
        <dbReference type="PROSITE" id="PS50931"/>
    </source>
</evidence>
<protein>
    <submittedName>
        <fullName evidence="6">DNA-binding transcriptional LysR family regulator</fullName>
    </submittedName>
</protein>
<dbReference type="GO" id="GO:0006351">
    <property type="term" value="P:DNA-templated transcription"/>
    <property type="evidence" value="ECO:0007669"/>
    <property type="project" value="TreeGrafter"/>
</dbReference>
<dbReference type="Pfam" id="PF00126">
    <property type="entry name" value="HTH_1"/>
    <property type="match status" value="1"/>
</dbReference>
<dbReference type="InterPro" id="IPR036390">
    <property type="entry name" value="WH_DNA-bd_sf"/>
</dbReference>
<name>A0A317MQH4_9GAMM</name>
<evidence type="ECO:0000313" key="6">
    <source>
        <dbReference type="EMBL" id="PWV58714.1"/>
    </source>
</evidence>
<evidence type="ECO:0000313" key="7">
    <source>
        <dbReference type="Proteomes" id="UP000246569"/>
    </source>
</evidence>
<evidence type="ECO:0000256" key="2">
    <source>
        <dbReference type="ARBA" id="ARBA00023015"/>
    </source>
</evidence>
<evidence type="ECO:0000256" key="4">
    <source>
        <dbReference type="ARBA" id="ARBA00023163"/>
    </source>
</evidence>
<accession>A0A317MQH4</accession>
<dbReference type="PROSITE" id="PS50931">
    <property type="entry name" value="HTH_LYSR"/>
    <property type="match status" value="1"/>
</dbReference>
<dbReference type="InterPro" id="IPR005119">
    <property type="entry name" value="LysR_subst-bd"/>
</dbReference>
<feature type="domain" description="HTH lysR-type" evidence="5">
    <location>
        <begin position="4"/>
        <end position="61"/>
    </location>
</feature>
<comment type="caution">
    <text evidence="6">The sequence shown here is derived from an EMBL/GenBank/DDBJ whole genome shotgun (WGS) entry which is preliminary data.</text>
</comment>
<dbReference type="OrthoDB" id="570111at2"/>
<dbReference type="Gene3D" id="1.10.10.10">
    <property type="entry name" value="Winged helix-like DNA-binding domain superfamily/Winged helix DNA-binding domain"/>
    <property type="match status" value="1"/>
</dbReference>
<sequence length="303" mass="32612">MTQPDWDDYRYFLATAQTGSLSGAARELRTNQPTVGRRIAALEDVLGVRLFHRHARGMSLTEAGARMLQSVQTMDEAAMAASRAVTGEDSSLAGTVRISAPESVGGLFLAPRLGRLARRYPAIEVVLQLTSATVDLLRNEADIAVRLFRPTAADLVARRIGLIPFALYASPRYLTEAPSLAELSELAAHPQISQGDELAHTPEAIWQAEHAPGARSAMRSASAFARAGAAAAGLGIALLPRCVGDLWPGLQRVLPGEGPPPREAWLVVHKDLRYVARIRVVLDFLAEIFEETRADVPASLPTA</sequence>
<keyword evidence="7" id="KW-1185">Reference proteome</keyword>
<dbReference type="RefSeq" id="WP_110020274.1">
    <property type="nucleotide sequence ID" value="NZ_QGTJ01000014.1"/>
</dbReference>
<organism evidence="6 7">
    <name type="scientific">Plasticicumulans acidivorans</name>
    <dbReference type="NCBI Taxonomy" id="886464"/>
    <lineage>
        <taxon>Bacteria</taxon>
        <taxon>Pseudomonadati</taxon>
        <taxon>Pseudomonadota</taxon>
        <taxon>Gammaproteobacteria</taxon>
        <taxon>Candidatus Competibacteraceae</taxon>
        <taxon>Plasticicumulans</taxon>
    </lineage>
</organism>
<dbReference type="AlphaFoldDB" id="A0A317MQH4"/>
<dbReference type="Gene3D" id="3.40.190.290">
    <property type="match status" value="1"/>
</dbReference>
<dbReference type="InterPro" id="IPR000847">
    <property type="entry name" value="LysR_HTH_N"/>
</dbReference>
<keyword evidence="2" id="KW-0805">Transcription regulation</keyword>
<dbReference type="SUPFAM" id="SSF53850">
    <property type="entry name" value="Periplasmic binding protein-like II"/>
    <property type="match status" value="1"/>
</dbReference>
<gene>
    <name evidence="6" type="ORF">C7443_11440</name>
</gene>
<dbReference type="GO" id="GO:0003700">
    <property type="term" value="F:DNA-binding transcription factor activity"/>
    <property type="evidence" value="ECO:0007669"/>
    <property type="project" value="InterPro"/>
</dbReference>
<dbReference type="PANTHER" id="PTHR30537">
    <property type="entry name" value="HTH-TYPE TRANSCRIPTIONAL REGULATOR"/>
    <property type="match status" value="1"/>
</dbReference>
<proteinExistence type="inferred from homology"/>
<keyword evidence="3 6" id="KW-0238">DNA-binding</keyword>
<dbReference type="PANTHER" id="PTHR30537:SF3">
    <property type="entry name" value="TRANSCRIPTIONAL REGULATORY PROTEIN"/>
    <property type="match status" value="1"/>
</dbReference>
<evidence type="ECO:0000256" key="1">
    <source>
        <dbReference type="ARBA" id="ARBA00009437"/>
    </source>
</evidence>
<dbReference type="GO" id="GO:0043565">
    <property type="term" value="F:sequence-specific DNA binding"/>
    <property type="evidence" value="ECO:0007669"/>
    <property type="project" value="TreeGrafter"/>
</dbReference>